<dbReference type="GO" id="GO:0005506">
    <property type="term" value="F:iron ion binding"/>
    <property type="evidence" value="ECO:0007669"/>
    <property type="project" value="InterPro"/>
</dbReference>
<dbReference type="AlphaFoldDB" id="A0A9X0AKN6"/>
<keyword evidence="3" id="KW-1185">Reference proteome</keyword>
<dbReference type="OrthoDB" id="3366823at2759"/>
<accession>A0A9X0AKN6</accession>
<feature type="region of interest" description="Disordered" evidence="1">
    <location>
        <begin position="15"/>
        <end position="43"/>
    </location>
</feature>
<gene>
    <name evidence="2" type="ORF">OCU04_007909</name>
</gene>
<dbReference type="GO" id="GO:0020037">
    <property type="term" value="F:heme binding"/>
    <property type="evidence" value="ECO:0007669"/>
    <property type="project" value="InterPro"/>
</dbReference>
<proteinExistence type="predicted"/>
<reference evidence="2" key="1">
    <citation type="submission" date="2022-11" db="EMBL/GenBank/DDBJ databases">
        <title>Genome Resource of Sclerotinia nivalis Strain SnTB1, a Plant Pathogen Isolated from American Ginseng.</title>
        <authorList>
            <person name="Fan S."/>
        </authorList>
    </citation>
    <scope>NUCLEOTIDE SEQUENCE</scope>
    <source>
        <strain evidence="2">SnTB1</strain>
    </source>
</reference>
<evidence type="ECO:0000256" key="1">
    <source>
        <dbReference type="SAM" id="MobiDB-lite"/>
    </source>
</evidence>
<organism evidence="2 3">
    <name type="scientific">Sclerotinia nivalis</name>
    <dbReference type="NCBI Taxonomy" id="352851"/>
    <lineage>
        <taxon>Eukaryota</taxon>
        <taxon>Fungi</taxon>
        <taxon>Dikarya</taxon>
        <taxon>Ascomycota</taxon>
        <taxon>Pezizomycotina</taxon>
        <taxon>Leotiomycetes</taxon>
        <taxon>Helotiales</taxon>
        <taxon>Sclerotiniaceae</taxon>
        <taxon>Sclerotinia</taxon>
    </lineage>
</organism>
<protein>
    <submittedName>
        <fullName evidence="2">Uncharacterized protein</fullName>
    </submittedName>
</protein>
<dbReference type="InterPro" id="IPR036396">
    <property type="entry name" value="Cyt_P450_sf"/>
</dbReference>
<evidence type="ECO:0000313" key="3">
    <source>
        <dbReference type="Proteomes" id="UP001152300"/>
    </source>
</evidence>
<dbReference type="GO" id="GO:0004497">
    <property type="term" value="F:monooxygenase activity"/>
    <property type="evidence" value="ECO:0007669"/>
    <property type="project" value="InterPro"/>
</dbReference>
<dbReference type="GO" id="GO:0016705">
    <property type="term" value="F:oxidoreductase activity, acting on paired donors, with incorporation or reduction of molecular oxygen"/>
    <property type="evidence" value="ECO:0007669"/>
    <property type="project" value="InterPro"/>
</dbReference>
<dbReference type="Proteomes" id="UP001152300">
    <property type="component" value="Unassembled WGS sequence"/>
</dbReference>
<dbReference type="Gene3D" id="1.10.630.10">
    <property type="entry name" value="Cytochrome P450"/>
    <property type="match status" value="1"/>
</dbReference>
<sequence length="133" mass="14791">MYPLDKFGADRFLIHEDDSTSGPQKKKAPQVQAKNNRECESSPAISPKFSLAATDGSWLPYSSSARACFRQTIWKQAMLAACAIMITEFIVEILAGEEALEMDPNFYGLGGQQPMGKVPFRIRRKLHGSHART</sequence>
<comment type="caution">
    <text evidence="2">The sequence shown here is derived from an EMBL/GenBank/DDBJ whole genome shotgun (WGS) entry which is preliminary data.</text>
</comment>
<name>A0A9X0AKN6_9HELO</name>
<evidence type="ECO:0000313" key="2">
    <source>
        <dbReference type="EMBL" id="KAJ8064073.1"/>
    </source>
</evidence>
<dbReference type="EMBL" id="JAPEIS010000008">
    <property type="protein sequence ID" value="KAJ8064073.1"/>
    <property type="molecule type" value="Genomic_DNA"/>
</dbReference>